<keyword evidence="3 6" id="KW-0521">NADP</keyword>
<comment type="catalytic activity">
    <reaction evidence="5 6">
        <text>NAD(+) + ATP = ADP + NADP(+) + H(+)</text>
        <dbReference type="Rhea" id="RHEA:18629"/>
        <dbReference type="ChEBI" id="CHEBI:15378"/>
        <dbReference type="ChEBI" id="CHEBI:30616"/>
        <dbReference type="ChEBI" id="CHEBI:57540"/>
        <dbReference type="ChEBI" id="CHEBI:58349"/>
        <dbReference type="ChEBI" id="CHEBI:456216"/>
        <dbReference type="EC" id="2.7.1.23"/>
    </reaction>
</comment>
<dbReference type="GO" id="GO:0003951">
    <property type="term" value="F:NAD+ kinase activity"/>
    <property type="evidence" value="ECO:0007669"/>
    <property type="project" value="UniProtKB-UniRule"/>
</dbReference>
<comment type="caution">
    <text evidence="7">The sequence shown here is derived from an EMBL/GenBank/DDBJ whole genome shotgun (WGS) entry which is preliminary data.</text>
</comment>
<dbReference type="GO" id="GO:0005524">
    <property type="term" value="F:ATP binding"/>
    <property type="evidence" value="ECO:0007669"/>
    <property type="project" value="UniProtKB-KW"/>
</dbReference>
<keyword evidence="1 6" id="KW-0808">Transferase</keyword>
<feature type="binding site" evidence="6">
    <location>
        <position position="212"/>
    </location>
    <ligand>
        <name>NAD(+)</name>
        <dbReference type="ChEBI" id="CHEBI:57540"/>
    </ligand>
</feature>
<feature type="binding site" evidence="6">
    <location>
        <position position="247"/>
    </location>
    <ligand>
        <name>NAD(+)</name>
        <dbReference type="ChEBI" id="CHEBI:57540"/>
    </ligand>
</feature>
<evidence type="ECO:0000256" key="2">
    <source>
        <dbReference type="ARBA" id="ARBA00022777"/>
    </source>
</evidence>
<dbReference type="InterPro" id="IPR016064">
    <property type="entry name" value="NAD/diacylglycerol_kinase_sf"/>
</dbReference>
<keyword evidence="4 6" id="KW-0520">NAD</keyword>
<evidence type="ECO:0000313" key="8">
    <source>
        <dbReference type="Proteomes" id="UP000249638"/>
    </source>
</evidence>
<feature type="binding site" evidence="6">
    <location>
        <position position="210"/>
    </location>
    <ligand>
        <name>NAD(+)</name>
        <dbReference type="ChEBI" id="CHEBI:57540"/>
    </ligand>
</feature>
<proteinExistence type="inferred from homology"/>
<dbReference type="HAMAP" id="MF_00361">
    <property type="entry name" value="NAD_kinase"/>
    <property type="match status" value="1"/>
</dbReference>
<comment type="subcellular location">
    <subcellularLocation>
        <location evidence="6">Cytoplasm</location>
    </subcellularLocation>
</comment>
<dbReference type="NCBIfam" id="NF002561">
    <property type="entry name" value="PRK02155.1"/>
    <property type="match status" value="1"/>
</dbReference>
<dbReference type="EC" id="2.7.1.23" evidence="6"/>
<dbReference type="PANTHER" id="PTHR20275:SF0">
    <property type="entry name" value="NAD KINASE"/>
    <property type="match status" value="1"/>
</dbReference>
<dbReference type="GO" id="GO:0005737">
    <property type="term" value="C:cytoplasm"/>
    <property type="evidence" value="ECO:0007669"/>
    <property type="project" value="UniProtKB-SubCell"/>
</dbReference>
<comment type="similarity">
    <text evidence="6">Belongs to the NAD kinase family.</text>
</comment>
<dbReference type="GO" id="GO:0019674">
    <property type="term" value="P:NAD+ metabolic process"/>
    <property type="evidence" value="ECO:0007669"/>
    <property type="project" value="InterPro"/>
</dbReference>
<keyword evidence="2 6" id="KW-0418">Kinase</keyword>
<organism evidence="7 8">
    <name type="scientific">Cupriavidus phytorum</name>
    <dbReference type="NCBI Taxonomy" id="3024399"/>
    <lineage>
        <taxon>Bacteria</taxon>
        <taxon>Pseudomonadati</taxon>
        <taxon>Pseudomonadota</taxon>
        <taxon>Betaproteobacteria</taxon>
        <taxon>Burkholderiales</taxon>
        <taxon>Burkholderiaceae</taxon>
        <taxon>Cupriavidus</taxon>
    </lineage>
</organism>
<gene>
    <name evidence="6" type="primary">nadK</name>
    <name evidence="7" type="ORF">C7416_105131</name>
</gene>
<accession>A0A2W7NZD9</accession>
<evidence type="ECO:0000256" key="4">
    <source>
        <dbReference type="ARBA" id="ARBA00023027"/>
    </source>
</evidence>
<name>A0A2W7NZD9_9BURK</name>
<comment type="caution">
    <text evidence="6">Lacks conserved residue(s) required for the propagation of feature annotation.</text>
</comment>
<evidence type="ECO:0000256" key="3">
    <source>
        <dbReference type="ARBA" id="ARBA00022857"/>
    </source>
</evidence>
<reference evidence="7" key="1">
    <citation type="submission" date="2018-06" db="EMBL/GenBank/DDBJ databases">
        <title>Genomic Encyclopedia of Type Strains, Phase IV (KMG-V): Genome sequencing to study the core and pangenomes of soil and plant-associated prokaryotes.</title>
        <authorList>
            <person name="Whitman W."/>
        </authorList>
    </citation>
    <scope>NUCLEOTIDE SEQUENCE [LARGE SCALE GENOMIC DNA]</scope>
    <source>
        <strain evidence="7">MLR2-44</strain>
    </source>
</reference>
<dbReference type="Proteomes" id="UP000249638">
    <property type="component" value="Unassembled WGS sequence"/>
</dbReference>
<dbReference type="SUPFAM" id="SSF111331">
    <property type="entry name" value="NAD kinase/diacylglycerol kinase-like"/>
    <property type="match status" value="1"/>
</dbReference>
<feature type="binding site" evidence="6">
    <location>
        <begin position="223"/>
        <end position="228"/>
    </location>
    <ligand>
        <name>NAD(+)</name>
        <dbReference type="ChEBI" id="CHEBI:57540"/>
    </ligand>
</feature>
<feature type="binding site" evidence="6">
    <location>
        <begin position="182"/>
        <end position="183"/>
    </location>
    <ligand>
        <name>NAD(+)</name>
        <dbReference type="ChEBI" id="CHEBI:57540"/>
    </ligand>
</feature>
<dbReference type="EMBL" id="QKZN01000005">
    <property type="protein sequence ID" value="PZX27903.1"/>
    <property type="molecule type" value="Genomic_DNA"/>
</dbReference>
<feature type="binding site" evidence="6">
    <location>
        <position position="281"/>
    </location>
    <ligand>
        <name>NAD(+)</name>
        <dbReference type="ChEBI" id="CHEBI:57540"/>
    </ligand>
</feature>
<keyword evidence="6" id="KW-0067">ATP-binding</keyword>
<dbReference type="InterPro" id="IPR017437">
    <property type="entry name" value="ATP-NAD_kinase_PpnK-typ_C"/>
</dbReference>
<sequence>MCRRTGRRMGRRRLLTTVTAVWSNPGMSAPAKASAVRTPFKTVALVGRYSTAGIEGPLEEIASYILRNGQDVVFERETALATGLTAYPALSAEEIGTQADVAVVLGGDGTLLGIARQLAGYDVPLIGVNHGRLGFMTDIALEDAHTVLPDMLDGRYESETRLLLASRVVRDDMDIFSALALNDVVVNRSGISGMVELAVSVDGHFMYNQRSDGLIVSTATGSTAYALSAGGPILHPTLSGVVLVPIAPHALSNRPIVLPHDAEVTIEVASARDASVNFDMQSLTSLLPGDRIVVRRSQKTINLLHPVGYNYYATLRKKLHWHEYPSEDNRL</sequence>
<comment type="function">
    <text evidence="6">Involved in the regulation of the intracellular balance of NAD and NADP, and is a key enzyme in the biosynthesis of NADP. Catalyzes specifically the phosphorylation on 2'-hydroxyl of the adenosine moiety of NAD to yield NADP.</text>
</comment>
<dbReference type="PANTHER" id="PTHR20275">
    <property type="entry name" value="NAD KINASE"/>
    <property type="match status" value="1"/>
</dbReference>
<dbReference type="NCBIfam" id="NF002306">
    <property type="entry name" value="PRK01231.1"/>
    <property type="match status" value="1"/>
</dbReference>
<dbReference type="Gene3D" id="3.40.50.10330">
    <property type="entry name" value="Probable inorganic polyphosphate/atp-NAD kinase, domain 1"/>
    <property type="match status" value="1"/>
</dbReference>
<dbReference type="Gene3D" id="2.60.200.30">
    <property type="entry name" value="Probable inorganic polyphosphate/atp-NAD kinase, domain 2"/>
    <property type="match status" value="1"/>
</dbReference>
<evidence type="ECO:0000256" key="1">
    <source>
        <dbReference type="ARBA" id="ARBA00022679"/>
    </source>
</evidence>
<dbReference type="GO" id="GO:0046872">
    <property type="term" value="F:metal ion binding"/>
    <property type="evidence" value="ECO:0007669"/>
    <property type="project" value="UniProtKB-UniRule"/>
</dbReference>
<feature type="binding site" evidence="6">
    <location>
        <begin position="108"/>
        <end position="109"/>
    </location>
    <ligand>
        <name>NAD(+)</name>
        <dbReference type="ChEBI" id="CHEBI:57540"/>
    </ligand>
</feature>
<protein>
    <recommendedName>
        <fullName evidence="6">NAD kinase</fullName>
        <ecNumber evidence="6">2.7.1.23</ecNumber>
    </recommendedName>
    <alternativeName>
        <fullName evidence="6">ATP-dependent NAD kinase</fullName>
    </alternativeName>
</protein>
<dbReference type="Pfam" id="PF20143">
    <property type="entry name" value="NAD_kinase_C"/>
    <property type="match status" value="1"/>
</dbReference>
<dbReference type="GO" id="GO:0051287">
    <property type="term" value="F:NAD binding"/>
    <property type="evidence" value="ECO:0007669"/>
    <property type="project" value="UniProtKB-ARBA"/>
</dbReference>
<evidence type="ECO:0000313" key="7">
    <source>
        <dbReference type="EMBL" id="PZX27903.1"/>
    </source>
</evidence>
<keyword evidence="6" id="KW-0963">Cytoplasm</keyword>
<evidence type="ECO:0000256" key="5">
    <source>
        <dbReference type="ARBA" id="ARBA00047925"/>
    </source>
</evidence>
<dbReference type="Pfam" id="PF01513">
    <property type="entry name" value="NAD_kinase"/>
    <property type="match status" value="1"/>
</dbReference>
<dbReference type="InterPro" id="IPR002504">
    <property type="entry name" value="NADK"/>
</dbReference>
<comment type="cofactor">
    <cofactor evidence="6">
        <name>a divalent metal cation</name>
        <dbReference type="ChEBI" id="CHEBI:60240"/>
    </cofactor>
</comment>
<feature type="active site" description="Proton acceptor" evidence="6">
    <location>
        <position position="108"/>
    </location>
</feature>
<keyword evidence="6" id="KW-0547">Nucleotide-binding</keyword>
<dbReference type="InterPro" id="IPR017438">
    <property type="entry name" value="ATP-NAD_kinase_N"/>
</dbReference>
<dbReference type="GO" id="GO:0006741">
    <property type="term" value="P:NADP+ biosynthetic process"/>
    <property type="evidence" value="ECO:0007669"/>
    <property type="project" value="UniProtKB-UniRule"/>
</dbReference>
<evidence type="ECO:0000256" key="6">
    <source>
        <dbReference type="HAMAP-Rule" id="MF_00361"/>
    </source>
</evidence>
<dbReference type="AlphaFoldDB" id="A0A2W7NZD9"/>
<keyword evidence="8" id="KW-1185">Reference proteome</keyword>